<sequence length="21" mass="2428">MQQFKWINILKGFAMGTSDLV</sequence>
<reference evidence="1 2" key="1">
    <citation type="submission" date="2018-11" db="EMBL/GenBank/DDBJ databases">
        <title>Genomic profiling of Staphylococcus species from a Poultry farm system in KwaZulu-Natal, South Africa.</title>
        <authorList>
            <person name="Amoako D.G."/>
            <person name="Somboro A.M."/>
            <person name="Abia A.L.K."/>
            <person name="Bester L.A."/>
            <person name="Essack S.Y."/>
        </authorList>
    </citation>
    <scope>NUCLEOTIDE SEQUENCE [LARGE SCALE GENOMIC DNA]</scope>
    <source>
        <strain evidence="1 2">SA9</strain>
    </source>
</reference>
<dbReference type="RefSeq" id="WP_242507522.1">
    <property type="nucleotide sequence ID" value="NZ_RQTC01000181.1"/>
</dbReference>
<comment type="caution">
    <text evidence="1">The sequence shown here is derived from an EMBL/GenBank/DDBJ whole genome shotgun (WGS) entry which is preliminary data.</text>
</comment>
<evidence type="ECO:0000313" key="2">
    <source>
        <dbReference type="Proteomes" id="UP000293434"/>
    </source>
</evidence>
<gene>
    <name evidence="1" type="ORF">EIG94_10450</name>
</gene>
<dbReference type="EMBL" id="RQTC01000181">
    <property type="protein sequence ID" value="RZH92172.1"/>
    <property type="molecule type" value="Genomic_DNA"/>
</dbReference>
<accession>A0AB74E2G2</accession>
<evidence type="ECO:0000313" key="1">
    <source>
        <dbReference type="EMBL" id="RZH92172.1"/>
    </source>
</evidence>
<dbReference type="AlphaFoldDB" id="A0AB74E2G2"/>
<name>A0AB74E2G2_STAAU</name>
<feature type="non-terminal residue" evidence="1">
    <location>
        <position position="21"/>
    </location>
</feature>
<organism evidence="1 2">
    <name type="scientific">Staphylococcus aureus</name>
    <dbReference type="NCBI Taxonomy" id="1280"/>
    <lineage>
        <taxon>Bacteria</taxon>
        <taxon>Bacillati</taxon>
        <taxon>Bacillota</taxon>
        <taxon>Bacilli</taxon>
        <taxon>Bacillales</taxon>
        <taxon>Staphylococcaceae</taxon>
        <taxon>Staphylococcus</taxon>
    </lineage>
</organism>
<dbReference type="Proteomes" id="UP000293434">
    <property type="component" value="Unassembled WGS sequence"/>
</dbReference>
<protein>
    <submittedName>
        <fullName evidence="1">DUF368 domain-containing protein</fullName>
    </submittedName>
</protein>
<proteinExistence type="predicted"/>